<name>A0A0E9V520_ANGAN</name>
<reference evidence="1" key="2">
    <citation type="journal article" date="2015" name="Fish Shellfish Immunol.">
        <title>Early steps in the European eel (Anguilla anguilla)-Vibrio vulnificus interaction in the gills: Role of the RtxA13 toxin.</title>
        <authorList>
            <person name="Callol A."/>
            <person name="Pajuelo D."/>
            <person name="Ebbesson L."/>
            <person name="Teles M."/>
            <person name="MacKenzie S."/>
            <person name="Amaro C."/>
        </authorList>
    </citation>
    <scope>NUCLEOTIDE SEQUENCE</scope>
</reference>
<protein>
    <submittedName>
        <fullName evidence="1">Uncharacterized protein</fullName>
    </submittedName>
</protein>
<sequence>MWRVQPKSATYTPEHVEFYAPLEGLAIVSNLPVSLSLAR</sequence>
<dbReference type="AlphaFoldDB" id="A0A0E9V520"/>
<accession>A0A0E9V520</accession>
<dbReference type="EMBL" id="GBXM01035435">
    <property type="protein sequence ID" value="JAH73142.1"/>
    <property type="molecule type" value="Transcribed_RNA"/>
</dbReference>
<organism evidence="1">
    <name type="scientific">Anguilla anguilla</name>
    <name type="common">European freshwater eel</name>
    <name type="synonym">Muraena anguilla</name>
    <dbReference type="NCBI Taxonomy" id="7936"/>
    <lineage>
        <taxon>Eukaryota</taxon>
        <taxon>Metazoa</taxon>
        <taxon>Chordata</taxon>
        <taxon>Craniata</taxon>
        <taxon>Vertebrata</taxon>
        <taxon>Euteleostomi</taxon>
        <taxon>Actinopterygii</taxon>
        <taxon>Neopterygii</taxon>
        <taxon>Teleostei</taxon>
        <taxon>Anguilliformes</taxon>
        <taxon>Anguillidae</taxon>
        <taxon>Anguilla</taxon>
    </lineage>
</organism>
<evidence type="ECO:0000313" key="1">
    <source>
        <dbReference type="EMBL" id="JAH73142.1"/>
    </source>
</evidence>
<proteinExistence type="predicted"/>
<reference evidence="1" key="1">
    <citation type="submission" date="2014-11" db="EMBL/GenBank/DDBJ databases">
        <authorList>
            <person name="Amaro Gonzalez C."/>
        </authorList>
    </citation>
    <scope>NUCLEOTIDE SEQUENCE</scope>
</reference>